<feature type="domain" description="Tryptophan synthase beta chain-like PALP" evidence="1">
    <location>
        <begin position="1"/>
        <end position="141"/>
    </location>
</feature>
<dbReference type="Gene3D" id="3.40.50.1100">
    <property type="match status" value="1"/>
</dbReference>
<dbReference type="InterPro" id="IPR001926">
    <property type="entry name" value="TrpB-like_PALP"/>
</dbReference>
<sequence>GGGTGIIGMWKAFQEMEELGWIGSKRPRMISVQAEGCAPIVRAFNEGLDNAQPFENANTVASGLRVPSAIGDFLILQSIRDSDGYAQAVTDDALLKGVTTLGKTEGIFAAPEAGATVAALEILLINGQIKKNEQIVLFITGSGIKYVDVFT</sequence>
<dbReference type="AlphaFoldDB" id="A0A382QS25"/>
<protein>
    <recommendedName>
        <fullName evidence="1">Tryptophan synthase beta chain-like PALP domain-containing protein</fullName>
    </recommendedName>
</protein>
<proteinExistence type="predicted"/>
<evidence type="ECO:0000259" key="1">
    <source>
        <dbReference type="Pfam" id="PF00291"/>
    </source>
</evidence>
<dbReference type="InterPro" id="IPR036052">
    <property type="entry name" value="TrpB-like_PALP_sf"/>
</dbReference>
<organism evidence="2">
    <name type="scientific">marine metagenome</name>
    <dbReference type="NCBI Taxonomy" id="408172"/>
    <lineage>
        <taxon>unclassified sequences</taxon>
        <taxon>metagenomes</taxon>
        <taxon>ecological metagenomes</taxon>
    </lineage>
</organism>
<dbReference type="SUPFAM" id="SSF53686">
    <property type="entry name" value="Tryptophan synthase beta subunit-like PLP-dependent enzymes"/>
    <property type="match status" value="1"/>
</dbReference>
<dbReference type="Pfam" id="PF00291">
    <property type="entry name" value="PALP"/>
    <property type="match status" value="1"/>
</dbReference>
<evidence type="ECO:0000313" key="2">
    <source>
        <dbReference type="EMBL" id="SVC87698.1"/>
    </source>
</evidence>
<gene>
    <name evidence="2" type="ORF">METZ01_LOCUS340552</name>
</gene>
<name>A0A382QS25_9ZZZZ</name>
<dbReference type="EMBL" id="UINC01116157">
    <property type="protein sequence ID" value="SVC87698.1"/>
    <property type="molecule type" value="Genomic_DNA"/>
</dbReference>
<reference evidence="2" key="1">
    <citation type="submission" date="2018-05" db="EMBL/GenBank/DDBJ databases">
        <authorList>
            <person name="Lanie J.A."/>
            <person name="Ng W.-L."/>
            <person name="Kazmierczak K.M."/>
            <person name="Andrzejewski T.M."/>
            <person name="Davidsen T.M."/>
            <person name="Wayne K.J."/>
            <person name="Tettelin H."/>
            <person name="Glass J.I."/>
            <person name="Rusch D."/>
            <person name="Podicherti R."/>
            <person name="Tsui H.-C.T."/>
            <person name="Winkler M.E."/>
        </authorList>
    </citation>
    <scope>NUCLEOTIDE SEQUENCE</scope>
</reference>
<accession>A0A382QS25</accession>
<feature type="non-terminal residue" evidence="2">
    <location>
        <position position="1"/>
    </location>
</feature>